<sequence length="109" mass="11744">MEEKLKKCPVVALNNSSKILHNGAGGCTRPSVGANNSLAKDNILCRDCGTQILSSDTIISKSSAASLYSFNDTIFNDKEVLVQLLVRDLFLQYPIITSSESTCLGKGDF</sequence>
<evidence type="ECO:0000313" key="1">
    <source>
        <dbReference type="EMBL" id="CAH2268773.1"/>
    </source>
</evidence>
<comment type="caution">
    <text evidence="1">The sequence shown here is derived from an EMBL/GenBank/DDBJ whole genome shotgun (WGS) entry which is preliminary data.</text>
</comment>
<protein>
    <submittedName>
        <fullName evidence="1">Jg23794 protein</fullName>
    </submittedName>
</protein>
<dbReference type="OrthoDB" id="5778218at2759"/>
<reference evidence="1" key="1">
    <citation type="submission" date="2022-03" db="EMBL/GenBank/DDBJ databases">
        <authorList>
            <person name="Lindestad O."/>
        </authorList>
    </citation>
    <scope>NUCLEOTIDE SEQUENCE</scope>
</reference>
<dbReference type="Proteomes" id="UP000838756">
    <property type="component" value="Unassembled WGS sequence"/>
</dbReference>
<dbReference type="EMBL" id="CAKXAJ010026465">
    <property type="protein sequence ID" value="CAH2268773.1"/>
    <property type="molecule type" value="Genomic_DNA"/>
</dbReference>
<organism evidence="1 2">
    <name type="scientific">Pararge aegeria aegeria</name>
    <dbReference type="NCBI Taxonomy" id="348720"/>
    <lineage>
        <taxon>Eukaryota</taxon>
        <taxon>Metazoa</taxon>
        <taxon>Ecdysozoa</taxon>
        <taxon>Arthropoda</taxon>
        <taxon>Hexapoda</taxon>
        <taxon>Insecta</taxon>
        <taxon>Pterygota</taxon>
        <taxon>Neoptera</taxon>
        <taxon>Endopterygota</taxon>
        <taxon>Lepidoptera</taxon>
        <taxon>Glossata</taxon>
        <taxon>Ditrysia</taxon>
        <taxon>Papilionoidea</taxon>
        <taxon>Nymphalidae</taxon>
        <taxon>Satyrinae</taxon>
        <taxon>Satyrini</taxon>
        <taxon>Parargina</taxon>
        <taxon>Pararge</taxon>
    </lineage>
</organism>
<gene>
    <name evidence="1" type="primary">jg23794</name>
    <name evidence="1" type="ORF">PAEG_LOCUS27096</name>
</gene>
<dbReference type="AlphaFoldDB" id="A0A8S4SQ31"/>
<keyword evidence="2" id="KW-1185">Reference proteome</keyword>
<name>A0A8S4SQ31_9NEOP</name>
<evidence type="ECO:0000313" key="2">
    <source>
        <dbReference type="Proteomes" id="UP000838756"/>
    </source>
</evidence>
<proteinExistence type="predicted"/>
<accession>A0A8S4SQ31</accession>